<evidence type="ECO:0000313" key="3">
    <source>
        <dbReference type="Proteomes" id="UP001151760"/>
    </source>
</evidence>
<sequence length="556" mass="63626">MADESDRHARIDRPCLPVGASMSRSVHWQPIINRFSEKLSSWKAKNVSYGGRLTLVKSVLGSLPLYYFSLFRAPLKVINVLEGIRRQFFWVGAHGDSRKISRIAWDKVLSSSEFGGLNIGSLKAPNWSLLAKWRWCFKTEKNSLWKKFVCSFHGSDGNLGVASDVGSPGTWGKIVSIRNELEKIDISFSSSFHKKIGSGHDTRFWTEIWSGNTSFSEKYVRLFALETNQSCVVNQKLVSLDSCHPRVLWTWRRPIRSGREESELNDLQHEISSIILSSNPDSWRWSLHPSGQFSVSAFRAIIDSKLLGHLGSKLRWNNLVPGKINILAWRIRNYRLPTRANIDKRGIDIHSILCPFCEEQIEDEDHIFALCPFSRNIWDLIRKWWGLDVIPLDTALNVLEMADDGDLNFGEKISSLFDVVVLCAIWWIWRARNLLVFQAVKVNMINIIDDIIATSYLWIKNRAKCCSISWVDWCCNPSILNTALNVLEMADDGDLNFGEKISSLFDVVVLCAIWWIWRARNLLVFQAVKAEALGFNDGIPSRKQHRSEGAEKRRLS</sequence>
<gene>
    <name evidence="2" type="ORF">Tco_0860127</name>
</gene>
<dbReference type="PANTHER" id="PTHR33116">
    <property type="entry name" value="REVERSE TRANSCRIPTASE ZINC-BINDING DOMAIN-CONTAINING PROTEIN-RELATED-RELATED"/>
    <property type="match status" value="1"/>
</dbReference>
<keyword evidence="2" id="KW-0548">Nucleotidyltransferase</keyword>
<dbReference type="EMBL" id="BQNB010013201">
    <property type="protein sequence ID" value="GJT13085.1"/>
    <property type="molecule type" value="Genomic_DNA"/>
</dbReference>
<dbReference type="Pfam" id="PF13966">
    <property type="entry name" value="zf-RVT"/>
    <property type="match status" value="1"/>
</dbReference>
<dbReference type="PANTHER" id="PTHR33116:SF77">
    <property type="entry name" value="RNA-DIRECTED DNA POLYMERASE"/>
    <property type="match status" value="1"/>
</dbReference>
<organism evidence="2 3">
    <name type="scientific">Tanacetum coccineum</name>
    <dbReference type="NCBI Taxonomy" id="301880"/>
    <lineage>
        <taxon>Eukaryota</taxon>
        <taxon>Viridiplantae</taxon>
        <taxon>Streptophyta</taxon>
        <taxon>Embryophyta</taxon>
        <taxon>Tracheophyta</taxon>
        <taxon>Spermatophyta</taxon>
        <taxon>Magnoliopsida</taxon>
        <taxon>eudicotyledons</taxon>
        <taxon>Gunneridae</taxon>
        <taxon>Pentapetalae</taxon>
        <taxon>asterids</taxon>
        <taxon>campanulids</taxon>
        <taxon>Asterales</taxon>
        <taxon>Asteraceae</taxon>
        <taxon>Asteroideae</taxon>
        <taxon>Anthemideae</taxon>
        <taxon>Anthemidinae</taxon>
        <taxon>Tanacetum</taxon>
    </lineage>
</organism>
<protein>
    <submittedName>
        <fullName evidence="2">RNA-directed DNA polymerase, eukaryota, reverse transcriptase zinc-binding domain protein</fullName>
    </submittedName>
</protein>
<evidence type="ECO:0000259" key="1">
    <source>
        <dbReference type="Pfam" id="PF13966"/>
    </source>
</evidence>
<reference evidence="2" key="1">
    <citation type="journal article" date="2022" name="Int. J. Mol. Sci.">
        <title>Draft Genome of Tanacetum Coccineum: Genomic Comparison of Closely Related Tanacetum-Family Plants.</title>
        <authorList>
            <person name="Yamashiro T."/>
            <person name="Shiraishi A."/>
            <person name="Nakayama K."/>
            <person name="Satake H."/>
        </authorList>
    </citation>
    <scope>NUCLEOTIDE SEQUENCE</scope>
</reference>
<dbReference type="Proteomes" id="UP001151760">
    <property type="component" value="Unassembled WGS sequence"/>
</dbReference>
<name>A0ABQ5BE23_9ASTR</name>
<comment type="caution">
    <text evidence="2">The sequence shown here is derived from an EMBL/GenBank/DDBJ whole genome shotgun (WGS) entry which is preliminary data.</text>
</comment>
<proteinExistence type="predicted"/>
<reference evidence="2" key="2">
    <citation type="submission" date="2022-01" db="EMBL/GenBank/DDBJ databases">
        <authorList>
            <person name="Yamashiro T."/>
            <person name="Shiraishi A."/>
            <person name="Satake H."/>
            <person name="Nakayama K."/>
        </authorList>
    </citation>
    <scope>NUCLEOTIDE SEQUENCE</scope>
</reference>
<accession>A0ABQ5BE23</accession>
<keyword evidence="3" id="KW-1185">Reference proteome</keyword>
<keyword evidence="2" id="KW-0808">Transferase</keyword>
<evidence type="ECO:0000313" key="2">
    <source>
        <dbReference type="EMBL" id="GJT13085.1"/>
    </source>
</evidence>
<dbReference type="InterPro" id="IPR026960">
    <property type="entry name" value="RVT-Znf"/>
</dbReference>
<keyword evidence="2" id="KW-0695">RNA-directed DNA polymerase</keyword>
<dbReference type="GO" id="GO:0003964">
    <property type="term" value="F:RNA-directed DNA polymerase activity"/>
    <property type="evidence" value="ECO:0007669"/>
    <property type="project" value="UniProtKB-KW"/>
</dbReference>
<feature type="domain" description="Reverse transcriptase zinc-binding" evidence="1">
    <location>
        <begin position="312"/>
        <end position="378"/>
    </location>
</feature>